<dbReference type="InParanoid" id="A0A1B4XGM6"/>
<dbReference type="Proteomes" id="UP000243180">
    <property type="component" value="Chromosome"/>
</dbReference>
<dbReference type="GO" id="GO:0004222">
    <property type="term" value="F:metalloendopeptidase activity"/>
    <property type="evidence" value="ECO:0007669"/>
    <property type="project" value="TreeGrafter"/>
</dbReference>
<dbReference type="InterPro" id="IPR016047">
    <property type="entry name" value="M23ase_b-sheet_dom"/>
</dbReference>
<dbReference type="KEGG" id="slim:SCL_1669"/>
<dbReference type="PANTHER" id="PTHR21666">
    <property type="entry name" value="PEPTIDASE-RELATED"/>
    <property type="match status" value="1"/>
</dbReference>
<dbReference type="Pfam" id="PF01551">
    <property type="entry name" value="Peptidase_M23"/>
    <property type="match status" value="1"/>
</dbReference>
<dbReference type="InterPro" id="IPR011055">
    <property type="entry name" value="Dup_hybrid_motif"/>
</dbReference>
<sequence length="273" mass="29799">MLALLFSVPVQAQILPRESPVPGGIAVVPVAAETEPAPEVYFDDQRVLVVPHAGKWQAVVGLPLSLSPGPQAVQVNDRNGQRREFSFIVQPKDYAEQRLVVKDRRMVEPSAKDLARIARETEIIRKVFATWSDRPLTSLQFAPPARGRISSVFGLRRYFNDQPRQPHSGIDIAGPVGTPVTAPFAGIVANTGEYFFNGRTIFIDHGQGLISMFNHLSRITVKSGARVAAGDKIGEIGMTGRVTGPHLHWTVSLNNSRVDPALFLPQDAVDNGN</sequence>
<evidence type="ECO:0000313" key="3">
    <source>
        <dbReference type="EMBL" id="BAV33972.1"/>
    </source>
</evidence>
<feature type="domain" description="Peptidase family M23 N-terminal" evidence="2">
    <location>
        <begin position="19"/>
        <end position="91"/>
    </location>
</feature>
<dbReference type="CDD" id="cd12797">
    <property type="entry name" value="M23_peptidase"/>
    <property type="match status" value="1"/>
</dbReference>
<dbReference type="Gene3D" id="2.60.40.1590">
    <property type="entry name" value="Peptidoglycan hydrolase domains"/>
    <property type="match status" value="1"/>
</dbReference>
<organism evidence="3 4">
    <name type="scientific">Sulfuricaulis limicola</name>
    <dbReference type="NCBI Taxonomy" id="1620215"/>
    <lineage>
        <taxon>Bacteria</taxon>
        <taxon>Pseudomonadati</taxon>
        <taxon>Pseudomonadota</taxon>
        <taxon>Gammaproteobacteria</taxon>
        <taxon>Acidiferrobacterales</taxon>
        <taxon>Acidiferrobacteraceae</taxon>
        <taxon>Sulfuricaulis</taxon>
    </lineage>
</organism>
<dbReference type="SUPFAM" id="SSF51261">
    <property type="entry name" value="Duplicated hybrid motif"/>
    <property type="match status" value="1"/>
</dbReference>
<dbReference type="InterPro" id="IPR050570">
    <property type="entry name" value="Cell_wall_metabolism_enzyme"/>
</dbReference>
<keyword evidence="4" id="KW-1185">Reference proteome</keyword>
<dbReference type="AlphaFoldDB" id="A0A1B4XGM6"/>
<dbReference type="EMBL" id="AP014879">
    <property type="protein sequence ID" value="BAV33972.1"/>
    <property type="molecule type" value="Genomic_DNA"/>
</dbReference>
<dbReference type="FunFam" id="2.70.70.10:FF:000019">
    <property type="entry name" value="M23 family peptidase"/>
    <property type="match status" value="1"/>
</dbReference>
<proteinExistence type="predicted"/>
<evidence type="ECO:0000259" key="2">
    <source>
        <dbReference type="Pfam" id="PF18421"/>
    </source>
</evidence>
<dbReference type="InterPro" id="IPR040487">
    <property type="entry name" value="Peptidase_M23_N"/>
</dbReference>
<reference evidence="3 4" key="1">
    <citation type="submission" date="2015-05" db="EMBL/GenBank/DDBJ databases">
        <title>Complete genome sequence of a sulfur-oxidizing gammaproteobacterium strain HA5.</title>
        <authorList>
            <person name="Miura A."/>
            <person name="Kojima H."/>
            <person name="Fukui M."/>
        </authorList>
    </citation>
    <scope>NUCLEOTIDE SEQUENCE [LARGE SCALE GENOMIC DNA]</scope>
    <source>
        <strain evidence="3 4">HA5</strain>
    </source>
</reference>
<dbReference type="Pfam" id="PF18421">
    <property type="entry name" value="Peptidase_M23_N"/>
    <property type="match status" value="1"/>
</dbReference>
<dbReference type="Gene3D" id="2.70.70.10">
    <property type="entry name" value="Glucose Permease (Domain IIA)"/>
    <property type="match status" value="1"/>
</dbReference>
<feature type="domain" description="M23ase beta-sheet core" evidence="1">
    <location>
        <begin position="166"/>
        <end position="260"/>
    </location>
</feature>
<gene>
    <name evidence="3" type="ORF">SCL_1669</name>
</gene>
<name>A0A1B4XGM6_9GAMM</name>
<evidence type="ECO:0000313" key="4">
    <source>
        <dbReference type="Proteomes" id="UP000243180"/>
    </source>
</evidence>
<evidence type="ECO:0000259" key="1">
    <source>
        <dbReference type="Pfam" id="PF01551"/>
    </source>
</evidence>
<dbReference type="PANTHER" id="PTHR21666:SF285">
    <property type="entry name" value="M23 FAMILY METALLOPEPTIDASE"/>
    <property type="match status" value="1"/>
</dbReference>
<protein>
    <submittedName>
        <fullName evidence="3">Peptidase M23</fullName>
    </submittedName>
</protein>
<accession>A0A1B4XGM6</accession>